<dbReference type="AlphaFoldDB" id="A0A4S8K1K7"/>
<evidence type="ECO:0000313" key="2">
    <source>
        <dbReference type="Proteomes" id="UP000317650"/>
    </source>
</evidence>
<evidence type="ECO:0000313" key="1">
    <source>
        <dbReference type="EMBL" id="THU68563.1"/>
    </source>
</evidence>
<accession>A0A4S8K1K7</accession>
<comment type="caution">
    <text evidence="1">The sequence shown here is derived from an EMBL/GenBank/DDBJ whole genome shotgun (WGS) entry which is preliminary data.</text>
</comment>
<sequence length="94" mass="10708">MAVHVLRREERGIEGVRVAHRKRFLPPTPHNCRLSRIYPSIHTLCIPSSYTNRWMVISNMTPSRLATTDLVPSTSSISSHPGYLKYDSFEVGNN</sequence>
<protein>
    <submittedName>
        <fullName evidence="1">Uncharacterized protein</fullName>
    </submittedName>
</protein>
<proteinExistence type="predicted"/>
<gene>
    <name evidence="1" type="ORF">C4D60_Mb08t05210</name>
</gene>
<reference evidence="1 2" key="1">
    <citation type="journal article" date="2019" name="Nat. Plants">
        <title>Genome sequencing of Musa balbisiana reveals subgenome evolution and function divergence in polyploid bananas.</title>
        <authorList>
            <person name="Yao X."/>
        </authorList>
    </citation>
    <scope>NUCLEOTIDE SEQUENCE [LARGE SCALE GENOMIC DNA]</scope>
    <source>
        <strain evidence="2">cv. DH-PKW</strain>
        <tissue evidence="1">Leaves</tissue>
    </source>
</reference>
<dbReference type="EMBL" id="PYDT01000002">
    <property type="protein sequence ID" value="THU68563.1"/>
    <property type="molecule type" value="Genomic_DNA"/>
</dbReference>
<dbReference type="Proteomes" id="UP000317650">
    <property type="component" value="Chromosome 8"/>
</dbReference>
<name>A0A4S8K1K7_MUSBA</name>
<organism evidence="1 2">
    <name type="scientific">Musa balbisiana</name>
    <name type="common">Banana</name>
    <dbReference type="NCBI Taxonomy" id="52838"/>
    <lineage>
        <taxon>Eukaryota</taxon>
        <taxon>Viridiplantae</taxon>
        <taxon>Streptophyta</taxon>
        <taxon>Embryophyta</taxon>
        <taxon>Tracheophyta</taxon>
        <taxon>Spermatophyta</taxon>
        <taxon>Magnoliopsida</taxon>
        <taxon>Liliopsida</taxon>
        <taxon>Zingiberales</taxon>
        <taxon>Musaceae</taxon>
        <taxon>Musa</taxon>
    </lineage>
</organism>
<keyword evidence="2" id="KW-1185">Reference proteome</keyword>